<dbReference type="PROSITE" id="PS50113">
    <property type="entry name" value="PAC"/>
    <property type="match status" value="1"/>
</dbReference>
<dbReference type="Pfam" id="PF08448">
    <property type="entry name" value="PAS_4"/>
    <property type="match status" value="1"/>
</dbReference>
<feature type="non-terminal residue" evidence="2">
    <location>
        <position position="1"/>
    </location>
</feature>
<dbReference type="InterPro" id="IPR035965">
    <property type="entry name" value="PAS-like_dom_sf"/>
</dbReference>
<gene>
    <name evidence="2" type="ORF">B1B_11566</name>
</gene>
<protein>
    <submittedName>
        <fullName evidence="2">PAS/PAC sensor protein</fullName>
    </submittedName>
</protein>
<name>T0ZYD5_9ZZZZ</name>
<dbReference type="EMBL" id="AUZY01007526">
    <property type="protein sequence ID" value="EQD49573.1"/>
    <property type="molecule type" value="Genomic_DNA"/>
</dbReference>
<evidence type="ECO:0000313" key="2">
    <source>
        <dbReference type="EMBL" id="EQD49573.1"/>
    </source>
</evidence>
<dbReference type="Gene3D" id="3.30.450.20">
    <property type="entry name" value="PAS domain"/>
    <property type="match status" value="1"/>
</dbReference>
<evidence type="ECO:0000259" key="1">
    <source>
        <dbReference type="PROSITE" id="PS50113"/>
    </source>
</evidence>
<accession>T0ZYD5</accession>
<dbReference type="InterPro" id="IPR013656">
    <property type="entry name" value="PAS_4"/>
</dbReference>
<reference evidence="2" key="2">
    <citation type="journal article" date="2014" name="ISME J.">
        <title>Microbial stratification in low pH oxic and suboxic macroscopic growths along an acid mine drainage.</title>
        <authorList>
            <person name="Mendez-Garcia C."/>
            <person name="Mesa V."/>
            <person name="Sprenger R.R."/>
            <person name="Richter M."/>
            <person name="Diez M.S."/>
            <person name="Solano J."/>
            <person name="Bargiela R."/>
            <person name="Golyshina O.V."/>
            <person name="Manteca A."/>
            <person name="Ramos J.L."/>
            <person name="Gallego J.R."/>
            <person name="Llorente I."/>
            <person name="Martins Dos Santos V.A."/>
            <person name="Jensen O.N."/>
            <person name="Pelaez A.I."/>
            <person name="Sanchez J."/>
            <person name="Ferrer M."/>
        </authorList>
    </citation>
    <scope>NUCLEOTIDE SEQUENCE</scope>
</reference>
<sequence length="215" mass="23265">EHQTLRRRKDGSVLPVSILAAPIVHDNHVVAFYSIYRDLSPLQDIAARLEQTQARLDVVVSQAPIALFILDESATFTFIAGKALETAGLASTQLLGHCAYDLFKEFPDILTAVGQALRGERSTTVTAFRGLTYEIQCSPVLDAAGTGVGIFGWSAMSPKRSWRASSSSSWPTTTCSRVCRTGCCSMTACRKLCIGPSAAEPKLRCCSSIWTDSSR</sequence>
<reference evidence="2" key="1">
    <citation type="submission" date="2013-08" db="EMBL/GenBank/DDBJ databases">
        <authorList>
            <person name="Mendez C."/>
            <person name="Richter M."/>
            <person name="Ferrer M."/>
            <person name="Sanchez J."/>
        </authorList>
    </citation>
    <scope>NUCLEOTIDE SEQUENCE</scope>
</reference>
<dbReference type="SUPFAM" id="SSF55785">
    <property type="entry name" value="PYP-like sensor domain (PAS domain)"/>
    <property type="match status" value="2"/>
</dbReference>
<comment type="caution">
    <text evidence="2">The sequence shown here is derived from an EMBL/GenBank/DDBJ whole genome shotgun (WGS) entry which is preliminary data.</text>
</comment>
<dbReference type="InterPro" id="IPR000700">
    <property type="entry name" value="PAS-assoc_C"/>
</dbReference>
<proteinExistence type="predicted"/>
<feature type="domain" description="PAC" evidence="1">
    <location>
        <begin position="1"/>
        <end position="51"/>
    </location>
</feature>
<dbReference type="AlphaFoldDB" id="T0ZYD5"/>
<organism evidence="2">
    <name type="scientific">mine drainage metagenome</name>
    <dbReference type="NCBI Taxonomy" id="410659"/>
    <lineage>
        <taxon>unclassified sequences</taxon>
        <taxon>metagenomes</taxon>
        <taxon>ecological metagenomes</taxon>
    </lineage>
</organism>